<accession>A0AAN7S6I9</accession>
<dbReference type="Proteomes" id="UP001333110">
    <property type="component" value="Unassembled WGS sequence"/>
</dbReference>
<gene>
    <name evidence="1" type="ORF">QYF61_008395</name>
</gene>
<comment type="caution">
    <text evidence="1">The sequence shown here is derived from an EMBL/GenBank/DDBJ whole genome shotgun (WGS) entry which is preliminary data.</text>
</comment>
<keyword evidence="2" id="KW-1185">Reference proteome</keyword>
<dbReference type="PANTHER" id="PTHR33395">
    <property type="entry name" value="TRANSCRIPTASE, PUTATIVE-RELATED-RELATED"/>
    <property type="match status" value="1"/>
</dbReference>
<sequence length="82" mass="9714">MNFSTFDQQIKLTKLLSILYQQSWLTKEVPVDWRLANITPIYKKGRKEDLGNYRPVSLTSVLEKVMDQFIWSAIIGMYRTTR</sequence>
<evidence type="ECO:0000313" key="2">
    <source>
        <dbReference type="Proteomes" id="UP001333110"/>
    </source>
</evidence>
<evidence type="ECO:0000313" key="1">
    <source>
        <dbReference type="EMBL" id="KAK4830057.1"/>
    </source>
</evidence>
<dbReference type="GO" id="GO:0007508">
    <property type="term" value="P:larval heart development"/>
    <property type="evidence" value="ECO:0007669"/>
    <property type="project" value="TreeGrafter"/>
</dbReference>
<protein>
    <recommendedName>
        <fullName evidence="3">Reverse transcriptase</fullName>
    </recommendedName>
</protein>
<dbReference type="PANTHER" id="PTHR33395:SF22">
    <property type="entry name" value="REVERSE TRANSCRIPTASE DOMAIN-CONTAINING PROTEIN"/>
    <property type="match status" value="1"/>
</dbReference>
<organism evidence="1 2">
    <name type="scientific">Mycteria americana</name>
    <name type="common">Wood stork</name>
    <dbReference type="NCBI Taxonomy" id="33587"/>
    <lineage>
        <taxon>Eukaryota</taxon>
        <taxon>Metazoa</taxon>
        <taxon>Chordata</taxon>
        <taxon>Craniata</taxon>
        <taxon>Vertebrata</taxon>
        <taxon>Euteleostomi</taxon>
        <taxon>Archelosauria</taxon>
        <taxon>Archosauria</taxon>
        <taxon>Dinosauria</taxon>
        <taxon>Saurischia</taxon>
        <taxon>Theropoda</taxon>
        <taxon>Coelurosauria</taxon>
        <taxon>Aves</taxon>
        <taxon>Neognathae</taxon>
        <taxon>Neoaves</taxon>
        <taxon>Aequornithes</taxon>
        <taxon>Ciconiiformes</taxon>
        <taxon>Ciconiidae</taxon>
        <taxon>Mycteria</taxon>
    </lineage>
</organism>
<name>A0AAN7S6I9_MYCAM</name>
<dbReference type="GO" id="GO:0061343">
    <property type="term" value="P:cell adhesion involved in heart morphogenesis"/>
    <property type="evidence" value="ECO:0007669"/>
    <property type="project" value="TreeGrafter"/>
</dbReference>
<dbReference type="GO" id="GO:0031012">
    <property type="term" value="C:extracellular matrix"/>
    <property type="evidence" value="ECO:0007669"/>
    <property type="project" value="TreeGrafter"/>
</dbReference>
<reference evidence="1 2" key="1">
    <citation type="journal article" date="2023" name="J. Hered.">
        <title>Chromosome-level genome of the wood stork (Mycteria americana) provides insight into avian chromosome evolution.</title>
        <authorList>
            <person name="Flamio R. Jr."/>
            <person name="Ramstad K.M."/>
        </authorList>
    </citation>
    <scope>NUCLEOTIDE SEQUENCE [LARGE SCALE GENOMIC DNA]</scope>
    <source>
        <strain evidence="1">JAX WOST 10</strain>
    </source>
</reference>
<evidence type="ECO:0008006" key="3">
    <source>
        <dbReference type="Google" id="ProtNLM"/>
    </source>
</evidence>
<proteinExistence type="predicted"/>
<dbReference type="AlphaFoldDB" id="A0AAN7S6I9"/>
<dbReference type="EMBL" id="JAUNZN010000001">
    <property type="protein sequence ID" value="KAK4830057.1"/>
    <property type="molecule type" value="Genomic_DNA"/>
</dbReference>